<dbReference type="RefSeq" id="WP_058723035.1">
    <property type="nucleotide sequence ID" value="NZ_LMUA01000007.1"/>
</dbReference>
<accession>A0A0W7TS87</accession>
<protein>
    <submittedName>
        <fullName evidence="1">Aminobenzoate synthetase</fullName>
    </submittedName>
</protein>
<evidence type="ECO:0000313" key="2">
    <source>
        <dbReference type="Proteomes" id="UP000053433"/>
    </source>
</evidence>
<dbReference type="AlphaFoldDB" id="A0A0W7TS87"/>
<comment type="caution">
    <text evidence="1">The sequence shown here is derived from an EMBL/GenBank/DDBJ whole genome shotgun (WGS) entry which is preliminary data.</text>
</comment>
<evidence type="ECO:0000313" key="1">
    <source>
        <dbReference type="EMBL" id="KUE76689.1"/>
    </source>
</evidence>
<name>A0A0W7TS87_9FIRM</name>
<dbReference type="Proteomes" id="UP000053433">
    <property type="component" value="Unassembled WGS sequence"/>
</dbReference>
<gene>
    <name evidence="1" type="ORF">ASJ35_06665</name>
</gene>
<proteinExistence type="predicted"/>
<reference evidence="1 2" key="1">
    <citation type="submission" date="2015-10" db="EMBL/GenBank/DDBJ databases">
        <title>A novel member of the family Ruminococcaceae isolated from human faeces.</title>
        <authorList>
            <person name="Shkoporov A.N."/>
            <person name="Chaplin A.V."/>
            <person name="Motuzova O.V."/>
            <person name="Kafarskaia L.I."/>
            <person name="Efimov B.A."/>
        </authorList>
    </citation>
    <scope>NUCLEOTIDE SEQUENCE [LARGE SCALE GENOMIC DNA]</scope>
    <source>
        <strain evidence="1 2">668</strain>
    </source>
</reference>
<dbReference type="EMBL" id="LMUA01000007">
    <property type="protein sequence ID" value="KUE76689.1"/>
    <property type="molecule type" value="Genomic_DNA"/>
</dbReference>
<organism evidence="1 2">
    <name type="scientific">Ruthenibacterium lactatiformans</name>
    <dbReference type="NCBI Taxonomy" id="1550024"/>
    <lineage>
        <taxon>Bacteria</taxon>
        <taxon>Bacillati</taxon>
        <taxon>Bacillota</taxon>
        <taxon>Clostridia</taxon>
        <taxon>Eubacteriales</taxon>
        <taxon>Oscillospiraceae</taxon>
        <taxon>Ruthenibacterium</taxon>
    </lineage>
</organism>
<sequence>MLTFEQVLEIFKDYLETDDEVEVLLTKRGYLRIVWPGNFPFCDDGKLCRTPEELFDLLLEDCQSYYELERTKGRRSLTPEDIRLVKARCRPYLEKRWEVEKK</sequence>